<dbReference type="AlphaFoldDB" id="A0ABD7ZEA7"/>
<proteinExistence type="predicted"/>
<reference evidence="1 2" key="1">
    <citation type="submission" date="2023-08" db="EMBL/GenBank/DDBJ databases">
        <title>Haemophilus_parainfluenzae_DSM 8978_complete_genome_hifiasm_Zymo_Research_D6332.</title>
        <authorList>
            <person name="Damerum A."/>
        </authorList>
    </citation>
    <scope>NUCLEOTIDE SEQUENCE [LARGE SCALE GENOMIC DNA]</scope>
    <source>
        <strain evidence="1 2">DSM 8978</strain>
    </source>
</reference>
<dbReference type="InterPro" id="IPR006597">
    <property type="entry name" value="Sel1-like"/>
</dbReference>
<dbReference type="GeneID" id="93297092"/>
<evidence type="ECO:0000313" key="1">
    <source>
        <dbReference type="EMBL" id="WMS23058.1"/>
    </source>
</evidence>
<dbReference type="EMBL" id="CP133470">
    <property type="protein sequence ID" value="WMS23058.1"/>
    <property type="molecule type" value="Genomic_DNA"/>
</dbReference>
<dbReference type="PANTHER" id="PTHR11102">
    <property type="entry name" value="SEL-1-LIKE PROTEIN"/>
    <property type="match status" value="1"/>
</dbReference>
<dbReference type="PANTHER" id="PTHR11102:SF160">
    <property type="entry name" value="ERAD-ASSOCIATED E3 UBIQUITIN-PROTEIN LIGASE COMPONENT HRD3"/>
    <property type="match status" value="1"/>
</dbReference>
<accession>A0ABD7ZEA7</accession>
<gene>
    <name evidence="1" type="ORF">RDV53_06280</name>
</gene>
<dbReference type="InterPro" id="IPR019734">
    <property type="entry name" value="TPR_rpt"/>
</dbReference>
<dbReference type="InterPro" id="IPR011990">
    <property type="entry name" value="TPR-like_helical_dom_sf"/>
</dbReference>
<dbReference type="SMART" id="SM00028">
    <property type="entry name" value="TPR"/>
    <property type="match status" value="3"/>
</dbReference>
<dbReference type="Gene3D" id="1.25.40.10">
    <property type="entry name" value="Tetratricopeptide repeat domain"/>
    <property type="match status" value="5"/>
</dbReference>
<evidence type="ECO:0000313" key="2">
    <source>
        <dbReference type="Proteomes" id="UP001242781"/>
    </source>
</evidence>
<organism evidence="1 2">
    <name type="scientific">Haemophilus parainfluenzae ATCC 33392</name>
    <dbReference type="NCBI Taxonomy" id="888828"/>
    <lineage>
        <taxon>Bacteria</taxon>
        <taxon>Pseudomonadati</taxon>
        <taxon>Pseudomonadota</taxon>
        <taxon>Gammaproteobacteria</taxon>
        <taxon>Pasteurellales</taxon>
        <taxon>Pasteurellaceae</taxon>
        <taxon>Haemophilus</taxon>
    </lineage>
</organism>
<dbReference type="SUPFAM" id="SSF81901">
    <property type="entry name" value="HCP-like"/>
    <property type="match status" value="4"/>
</dbReference>
<dbReference type="RefSeq" id="WP_005695449.1">
    <property type="nucleotide sequence ID" value="NZ_AFQS01000019.1"/>
</dbReference>
<dbReference type="Proteomes" id="UP001242781">
    <property type="component" value="Chromosome"/>
</dbReference>
<name>A0ABD7ZEA7_HAEPA</name>
<dbReference type="Pfam" id="PF08238">
    <property type="entry name" value="Sel1"/>
    <property type="match status" value="14"/>
</dbReference>
<dbReference type="SMART" id="SM00671">
    <property type="entry name" value="SEL1"/>
    <property type="match status" value="14"/>
</dbReference>
<sequence length="569" mass="64580">MFKTLLNLFCSTDKNSLEALKQHAEQGDAEAIYQLGRVYALGKGEEVDYDKAMTLYHRANALGYPLAANNIGALYDDMGEPEKSVEWFEQGIRQGDKRATISLGRFYLLGIGVEQDTFKGVEMLKKYDNDGLASYLLAQVYDGVIGYEVPINYPKALEYYLLAEKNKQDLTNEDLMTLYNNLGTLYNAHEDIPTNYAEAQKYLTKAAEMGLPNAMYGLANLHDFRGDKKQAFKWYLKAAENGLIDAYYYVGNAYKRGEGIQQDSQKALKWLELAAEYQMRDAARELAEIYQDGLGNVPQNLEKAQAFYLLAKEAGENVERSVQQLRSRLAVRDNFDELLERAKEGDLDAQKDLAMAYVRGDEIEQNNEEAFKWYKAAAEQGDADAQNSLYNRYAKGEGVEQNSEEAMKWLHRSAEQGHGLAYYNLGFEYSSGDLVRKDELEAIKWYKKAAKKDVTEAYYQLGFLYTYGDTIKKDYQSAREYYELAGGSWNGEAQNELGILHFNGLGTPKDNAKAFLYFQLAAENGSPEGMYNLGAMYDNGFGTKRNRKFATQWFKKSCEAGYEKACEML</sequence>
<protein>
    <submittedName>
        <fullName evidence="1">Tetratricopeptide repeat protein</fullName>
    </submittedName>
</protein>
<dbReference type="InterPro" id="IPR050767">
    <property type="entry name" value="Sel1_AlgK"/>
</dbReference>